<reference evidence="1 2" key="2">
    <citation type="journal article" date="2010" name="Nucleic Acids Res.">
        <title>BeetleBase in 2010: revisions to provide comprehensive genomic information for Tribolium castaneum.</title>
        <authorList>
            <person name="Kim H.S."/>
            <person name="Murphy T."/>
            <person name="Xia J."/>
            <person name="Caragea D."/>
            <person name="Park Y."/>
            <person name="Beeman R.W."/>
            <person name="Lorenzen M.D."/>
            <person name="Butcher S."/>
            <person name="Manak J.R."/>
            <person name="Brown S.J."/>
        </authorList>
    </citation>
    <scope>GENOME REANNOTATION</scope>
    <source>
        <strain evidence="1 2">Georgia GA2</strain>
    </source>
</reference>
<organism evidence="1 2">
    <name type="scientific">Tribolium castaneum</name>
    <name type="common">Red flour beetle</name>
    <dbReference type="NCBI Taxonomy" id="7070"/>
    <lineage>
        <taxon>Eukaryota</taxon>
        <taxon>Metazoa</taxon>
        <taxon>Ecdysozoa</taxon>
        <taxon>Arthropoda</taxon>
        <taxon>Hexapoda</taxon>
        <taxon>Insecta</taxon>
        <taxon>Pterygota</taxon>
        <taxon>Neoptera</taxon>
        <taxon>Endopterygota</taxon>
        <taxon>Coleoptera</taxon>
        <taxon>Polyphaga</taxon>
        <taxon>Cucujiformia</taxon>
        <taxon>Tenebrionidae</taxon>
        <taxon>Tenebrionidae incertae sedis</taxon>
        <taxon>Tribolium</taxon>
    </lineage>
</organism>
<reference evidence="1 2" key="1">
    <citation type="journal article" date="2008" name="Nature">
        <title>The genome of the model beetle and pest Tribolium castaneum.</title>
        <authorList>
            <consortium name="Tribolium Genome Sequencing Consortium"/>
            <person name="Richards S."/>
            <person name="Gibbs R.A."/>
            <person name="Weinstock G.M."/>
            <person name="Brown S.J."/>
            <person name="Denell R."/>
            <person name="Beeman R.W."/>
            <person name="Gibbs R."/>
            <person name="Beeman R.W."/>
            <person name="Brown S.J."/>
            <person name="Bucher G."/>
            <person name="Friedrich M."/>
            <person name="Grimmelikhuijzen C.J."/>
            <person name="Klingler M."/>
            <person name="Lorenzen M."/>
            <person name="Richards S."/>
            <person name="Roth S."/>
            <person name="Schroder R."/>
            <person name="Tautz D."/>
            <person name="Zdobnov E.M."/>
            <person name="Muzny D."/>
            <person name="Gibbs R.A."/>
            <person name="Weinstock G.M."/>
            <person name="Attaway T."/>
            <person name="Bell S."/>
            <person name="Buhay C.J."/>
            <person name="Chandrabose M.N."/>
            <person name="Chavez D."/>
            <person name="Clerk-Blankenburg K.P."/>
            <person name="Cree A."/>
            <person name="Dao M."/>
            <person name="Davis C."/>
            <person name="Chacko J."/>
            <person name="Dinh H."/>
            <person name="Dugan-Rocha S."/>
            <person name="Fowler G."/>
            <person name="Garner T.T."/>
            <person name="Garnes J."/>
            <person name="Gnirke A."/>
            <person name="Hawes A."/>
            <person name="Hernandez J."/>
            <person name="Hines S."/>
            <person name="Holder M."/>
            <person name="Hume J."/>
            <person name="Jhangiani S.N."/>
            <person name="Joshi V."/>
            <person name="Khan Z.M."/>
            <person name="Jackson L."/>
            <person name="Kovar C."/>
            <person name="Kowis A."/>
            <person name="Lee S."/>
            <person name="Lewis L.R."/>
            <person name="Margolis J."/>
            <person name="Morgan M."/>
            <person name="Nazareth L.V."/>
            <person name="Nguyen N."/>
            <person name="Okwuonu G."/>
            <person name="Parker D."/>
            <person name="Richards S."/>
            <person name="Ruiz S.J."/>
            <person name="Santibanez J."/>
            <person name="Savard J."/>
            <person name="Scherer S.E."/>
            <person name="Schneider B."/>
            <person name="Sodergren E."/>
            <person name="Tautz D."/>
            <person name="Vattahil S."/>
            <person name="Villasana D."/>
            <person name="White C.S."/>
            <person name="Wright R."/>
            <person name="Park Y."/>
            <person name="Beeman R.W."/>
            <person name="Lord J."/>
            <person name="Oppert B."/>
            <person name="Lorenzen M."/>
            <person name="Brown S."/>
            <person name="Wang L."/>
            <person name="Savard J."/>
            <person name="Tautz D."/>
            <person name="Richards S."/>
            <person name="Weinstock G."/>
            <person name="Gibbs R.A."/>
            <person name="Liu Y."/>
            <person name="Worley K."/>
            <person name="Weinstock G."/>
            <person name="Elsik C.G."/>
            <person name="Reese J.T."/>
            <person name="Elhaik E."/>
            <person name="Landan G."/>
            <person name="Graur D."/>
            <person name="Arensburger P."/>
            <person name="Atkinson P."/>
            <person name="Beeman R.W."/>
            <person name="Beidler J."/>
            <person name="Brown S.J."/>
            <person name="Demuth J.P."/>
            <person name="Drury D.W."/>
            <person name="Du Y.Z."/>
            <person name="Fujiwara H."/>
            <person name="Lorenzen M."/>
            <person name="Maselli V."/>
            <person name="Osanai M."/>
            <person name="Park Y."/>
            <person name="Robertson H.M."/>
            <person name="Tu Z."/>
            <person name="Wang J.J."/>
            <person name="Wang S."/>
            <person name="Richards S."/>
            <person name="Song H."/>
            <person name="Zhang L."/>
            <person name="Sodergren E."/>
            <person name="Werner D."/>
            <person name="Stanke M."/>
            <person name="Morgenstern B."/>
            <person name="Solovyev V."/>
            <person name="Kosarev P."/>
            <person name="Brown G."/>
            <person name="Chen H.C."/>
            <person name="Ermolaeva O."/>
            <person name="Hlavina W."/>
            <person name="Kapustin Y."/>
            <person name="Kiryutin B."/>
            <person name="Kitts P."/>
            <person name="Maglott D."/>
            <person name="Pruitt K."/>
            <person name="Sapojnikov V."/>
            <person name="Souvorov A."/>
            <person name="Mackey A.J."/>
            <person name="Waterhouse R.M."/>
            <person name="Wyder S."/>
            <person name="Zdobnov E.M."/>
            <person name="Zdobnov E.M."/>
            <person name="Wyder S."/>
            <person name="Kriventseva E.V."/>
            <person name="Kadowaki T."/>
            <person name="Bork P."/>
            <person name="Aranda M."/>
            <person name="Bao R."/>
            <person name="Beermann A."/>
            <person name="Berns N."/>
            <person name="Bolognesi R."/>
            <person name="Bonneton F."/>
            <person name="Bopp D."/>
            <person name="Brown S.J."/>
            <person name="Bucher G."/>
            <person name="Butts T."/>
            <person name="Chaumot A."/>
            <person name="Denell R.E."/>
            <person name="Ferrier D.E."/>
            <person name="Friedrich M."/>
            <person name="Gordon C.M."/>
            <person name="Jindra M."/>
            <person name="Klingler M."/>
            <person name="Lan Q."/>
            <person name="Lattorff H.M."/>
            <person name="Laudet V."/>
            <person name="von Levetsow C."/>
            <person name="Liu Z."/>
            <person name="Lutz R."/>
            <person name="Lynch J.A."/>
            <person name="da Fonseca R.N."/>
            <person name="Posnien N."/>
            <person name="Reuter R."/>
            <person name="Roth S."/>
            <person name="Savard J."/>
            <person name="Schinko J.B."/>
            <person name="Schmitt C."/>
            <person name="Schoppmeier M."/>
            <person name="Schroder R."/>
            <person name="Shippy T.D."/>
            <person name="Simonnet F."/>
            <person name="Marques-Souza H."/>
            <person name="Tautz D."/>
            <person name="Tomoyasu Y."/>
            <person name="Trauner J."/>
            <person name="Van der Zee M."/>
            <person name="Vervoort M."/>
            <person name="Wittkopp N."/>
            <person name="Wimmer E.A."/>
            <person name="Yang X."/>
            <person name="Jones A.K."/>
            <person name="Sattelle D.B."/>
            <person name="Ebert P.R."/>
            <person name="Nelson D."/>
            <person name="Scott J.G."/>
            <person name="Beeman R.W."/>
            <person name="Muthukrishnan S."/>
            <person name="Kramer K.J."/>
            <person name="Arakane Y."/>
            <person name="Beeman R.W."/>
            <person name="Zhu Q."/>
            <person name="Hogenkamp D."/>
            <person name="Dixit R."/>
            <person name="Oppert B."/>
            <person name="Jiang H."/>
            <person name="Zou Z."/>
            <person name="Marshall J."/>
            <person name="Elpidina E."/>
            <person name="Vinokurov K."/>
            <person name="Oppert C."/>
            <person name="Zou Z."/>
            <person name="Evans J."/>
            <person name="Lu Z."/>
            <person name="Zhao P."/>
            <person name="Sumathipala N."/>
            <person name="Altincicek B."/>
            <person name="Vilcinskas A."/>
            <person name="Williams M."/>
            <person name="Hultmark D."/>
            <person name="Hetru C."/>
            <person name="Jiang H."/>
            <person name="Grimmelikhuijzen C.J."/>
            <person name="Hauser F."/>
            <person name="Cazzamali G."/>
            <person name="Williamson M."/>
            <person name="Park Y."/>
            <person name="Li B."/>
            <person name="Tanaka Y."/>
            <person name="Predel R."/>
            <person name="Neupert S."/>
            <person name="Schachtner J."/>
            <person name="Verleyen P."/>
            <person name="Raible F."/>
            <person name="Bork P."/>
            <person name="Friedrich M."/>
            <person name="Walden K.K."/>
            <person name="Robertson H.M."/>
            <person name="Angeli S."/>
            <person name="Foret S."/>
            <person name="Bucher G."/>
            <person name="Schuetz S."/>
            <person name="Maleszka R."/>
            <person name="Wimmer E.A."/>
            <person name="Beeman R.W."/>
            <person name="Lorenzen M."/>
            <person name="Tomoyasu Y."/>
            <person name="Miller S.C."/>
            <person name="Grossmann D."/>
            <person name="Bucher G."/>
        </authorList>
    </citation>
    <scope>NUCLEOTIDE SEQUENCE [LARGE SCALE GENOMIC DNA]</scope>
    <source>
        <strain evidence="1 2">Georgia GA2</strain>
    </source>
</reference>
<dbReference type="EMBL" id="KQ971338">
    <property type="protein sequence ID" value="EFA02608.1"/>
    <property type="molecule type" value="Genomic_DNA"/>
</dbReference>
<keyword evidence="2" id="KW-1185">Reference proteome</keyword>
<name>D2A145_TRICA</name>
<accession>D2A145</accession>
<dbReference type="InParanoid" id="D2A145"/>
<sequence length="60" mass="6625">MDTFLSTANVSDDELDTGLHGPLLLLLPPLQLIYKRITKDQLKLNSGKLRHVTAALVPDN</sequence>
<dbReference type="HOGENOM" id="CLU_2944684_0_0_1"/>
<gene>
    <name evidence="1" type="primary">GLEAN_08327</name>
    <name evidence="1" type="ORF">TcasGA2_TC008327</name>
</gene>
<dbReference type="Proteomes" id="UP000007266">
    <property type="component" value="Linkage group 4"/>
</dbReference>
<dbReference type="AlphaFoldDB" id="D2A145"/>
<protein>
    <submittedName>
        <fullName evidence="1">Uncharacterized protein</fullName>
    </submittedName>
</protein>
<evidence type="ECO:0000313" key="1">
    <source>
        <dbReference type="EMBL" id="EFA02608.1"/>
    </source>
</evidence>
<proteinExistence type="predicted"/>
<evidence type="ECO:0000313" key="2">
    <source>
        <dbReference type="Proteomes" id="UP000007266"/>
    </source>
</evidence>